<dbReference type="GO" id="GO:0000150">
    <property type="term" value="F:DNA strand exchange activity"/>
    <property type="evidence" value="ECO:0007669"/>
    <property type="project" value="InterPro"/>
</dbReference>
<evidence type="ECO:0000259" key="1">
    <source>
        <dbReference type="PROSITE" id="PS51736"/>
    </source>
</evidence>
<sequence length="189" mass="21205">MSEYAKFKGIKVSKVFEEHISGAKKNDERPVLCEAMEYCKANRIGILLVSELSRLGRNAFEVLASVKELIDCGINLYIQKEQLTLLDDEGSPSLFAPIMIATLSTCAQLERDNISFRLQSGRKRYIEKGGKLGRKIGSVKTAEQMKTEYREVISLLRKGYSIRDVAKLSGKGVSTVQRVKRLIKVQSSQ</sequence>
<proteinExistence type="predicted"/>
<dbReference type="InterPro" id="IPR036162">
    <property type="entry name" value="Resolvase-like_N_sf"/>
</dbReference>
<dbReference type="InterPro" id="IPR050639">
    <property type="entry name" value="SSR_resolvase"/>
</dbReference>
<dbReference type="EMBL" id="JGEU01000010">
    <property type="protein sequence ID" value="EYB12120.1"/>
    <property type="molecule type" value="Genomic_DNA"/>
</dbReference>
<comment type="caution">
    <text evidence="2">The sequence shown here is derived from an EMBL/GenBank/DDBJ whole genome shotgun (WGS) entry which is preliminary data.</text>
</comment>
<gene>
    <name evidence="2" type="ORF">M119_4709</name>
</gene>
<dbReference type="PANTHER" id="PTHR30461:SF19">
    <property type="entry name" value="SITE-SPECIFIC RECOMBINASE RESOLVASE FAMILY"/>
    <property type="match status" value="1"/>
</dbReference>
<dbReference type="CDD" id="cd03768">
    <property type="entry name" value="SR_ResInv"/>
    <property type="match status" value="1"/>
</dbReference>
<dbReference type="PANTHER" id="PTHR30461">
    <property type="entry name" value="DNA-INVERTASE FROM LAMBDOID PROPHAGE"/>
    <property type="match status" value="1"/>
</dbReference>
<evidence type="ECO:0000313" key="2">
    <source>
        <dbReference type="EMBL" id="EYB12120.1"/>
    </source>
</evidence>
<dbReference type="PROSITE" id="PS51736">
    <property type="entry name" value="RECOMBINASES_3"/>
    <property type="match status" value="1"/>
</dbReference>
<organism evidence="2 3">
    <name type="scientific">Bacteroides fragilis str. 3783N1-6</name>
    <dbReference type="NCBI Taxonomy" id="1339310"/>
    <lineage>
        <taxon>Bacteria</taxon>
        <taxon>Pseudomonadati</taxon>
        <taxon>Bacteroidota</taxon>
        <taxon>Bacteroidia</taxon>
        <taxon>Bacteroidales</taxon>
        <taxon>Bacteroidaceae</taxon>
        <taxon>Bacteroides</taxon>
    </lineage>
</organism>
<dbReference type="Pfam" id="PF02796">
    <property type="entry name" value="HTH_7"/>
    <property type="match status" value="1"/>
</dbReference>
<dbReference type="AlphaFoldDB" id="A0AB73ASB4"/>
<dbReference type="GO" id="GO:0003677">
    <property type="term" value="F:DNA binding"/>
    <property type="evidence" value="ECO:0007669"/>
    <property type="project" value="InterPro"/>
</dbReference>
<dbReference type="SUPFAM" id="SSF53041">
    <property type="entry name" value="Resolvase-like"/>
    <property type="match status" value="1"/>
</dbReference>
<accession>A0AB73ASB4</accession>
<reference evidence="2 3" key="1">
    <citation type="submission" date="2014-02" db="EMBL/GenBank/DDBJ databases">
        <authorList>
            <person name="Sears C."/>
            <person name="Carroll K."/>
            <person name="Sack B.R."/>
            <person name="Qadri F."/>
            <person name="Myers L.L."/>
            <person name="Chung G.-T."/>
            <person name="Escheverria P."/>
            <person name="Fraser C.M."/>
            <person name="Sadzewicz L."/>
            <person name="Shefchek K.A."/>
            <person name="Tallon L."/>
            <person name="Das S.P."/>
            <person name="Daugherty S."/>
            <person name="Mongodin E.F."/>
        </authorList>
    </citation>
    <scope>NUCLEOTIDE SEQUENCE [LARGE SCALE GENOMIC DNA]</scope>
    <source>
        <strain evidence="2 3">3783N1-6</strain>
    </source>
</reference>
<dbReference type="Gene3D" id="3.40.50.1390">
    <property type="entry name" value="Resolvase, N-terminal catalytic domain"/>
    <property type="match status" value="1"/>
</dbReference>
<dbReference type="InterPro" id="IPR006119">
    <property type="entry name" value="Resolv_N"/>
</dbReference>
<dbReference type="SMART" id="SM00857">
    <property type="entry name" value="Resolvase"/>
    <property type="match status" value="1"/>
</dbReference>
<dbReference type="Pfam" id="PF00239">
    <property type="entry name" value="Resolvase"/>
    <property type="match status" value="1"/>
</dbReference>
<evidence type="ECO:0000313" key="3">
    <source>
        <dbReference type="Proteomes" id="UP000021175"/>
    </source>
</evidence>
<protein>
    <submittedName>
        <fullName evidence="2">Resolvase, N terminal domain protein</fullName>
    </submittedName>
</protein>
<name>A0AB73ASB4_BACFG</name>
<feature type="domain" description="Resolvase/invertase-type recombinase catalytic" evidence="1">
    <location>
        <begin position="1"/>
        <end position="129"/>
    </location>
</feature>
<dbReference type="InterPro" id="IPR006120">
    <property type="entry name" value="Resolvase_HTH_dom"/>
</dbReference>
<dbReference type="Proteomes" id="UP000021175">
    <property type="component" value="Unassembled WGS sequence"/>
</dbReference>